<reference evidence="1" key="1">
    <citation type="submission" date="2021-06" db="EMBL/GenBank/DDBJ databases">
        <authorList>
            <person name="Kallberg Y."/>
            <person name="Tangrot J."/>
            <person name="Rosling A."/>
        </authorList>
    </citation>
    <scope>NUCLEOTIDE SEQUENCE</scope>
    <source>
        <strain evidence="1">AU212A</strain>
    </source>
</reference>
<accession>A0ACA9LW12</accession>
<dbReference type="Proteomes" id="UP000789860">
    <property type="component" value="Unassembled WGS sequence"/>
</dbReference>
<keyword evidence="2" id="KW-1185">Reference proteome</keyword>
<organism evidence="1 2">
    <name type="scientific">Scutellospora calospora</name>
    <dbReference type="NCBI Taxonomy" id="85575"/>
    <lineage>
        <taxon>Eukaryota</taxon>
        <taxon>Fungi</taxon>
        <taxon>Fungi incertae sedis</taxon>
        <taxon>Mucoromycota</taxon>
        <taxon>Glomeromycotina</taxon>
        <taxon>Glomeromycetes</taxon>
        <taxon>Diversisporales</taxon>
        <taxon>Gigasporaceae</taxon>
        <taxon>Scutellospora</taxon>
    </lineage>
</organism>
<comment type="caution">
    <text evidence="1">The sequence shown here is derived from an EMBL/GenBank/DDBJ whole genome shotgun (WGS) entry which is preliminary data.</text>
</comment>
<protein>
    <submittedName>
        <fullName evidence="1">61_t:CDS:1</fullName>
    </submittedName>
</protein>
<dbReference type="EMBL" id="CAJVPM010007886">
    <property type="protein sequence ID" value="CAG8549756.1"/>
    <property type="molecule type" value="Genomic_DNA"/>
</dbReference>
<gene>
    <name evidence="1" type="ORF">SCALOS_LOCUS5135</name>
</gene>
<proteinExistence type="predicted"/>
<evidence type="ECO:0000313" key="1">
    <source>
        <dbReference type="EMBL" id="CAG8549756.1"/>
    </source>
</evidence>
<evidence type="ECO:0000313" key="2">
    <source>
        <dbReference type="Proteomes" id="UP000789860"/>
    </source>
</evidence>
<feature type="non-terminal residue" evidence="1">
    <location>
        <position position="133"/>
    </location>
</feature>
<name>A0ACA9LW12_9GLOM</name>
<sequence length="133" mass="15151">MPLPCQRRQRGPYATKACTNCKQKHIRCSGNAPCNHCKLHNLECIFINSGKRRGPKTKSTLSSVSNVQDHVSVNTQQSNNNGDIIFYFIPYFVLQEPVPLLNQVLLDTDHLVQNNLLISDLYQNNHLISDLYQ</sequence>